<dbReference type="Gene3D" id="2.40.128.130">
    <property type="entry name" value="Autotransporter beta-domain"/>
    <property type="match status" value="1"/>
</dbReference>
<sequence length="347" mass="36740">MALPGPRGDAQARCQDVFGIAARDACLRGDSTAGKPAFARGKRNADLQASRGDADAGPDLPGADATADAGQPDLAFWTAGTLDFGFANTSAQRSGFRFTTGGITAGADYRVSDRLSVGAGFGYGRDSTDIGNAGTKSTGDSYSVALYGSYRPLPTLFVDGVAGFGTLSFDSRRWVSDANDYAMGSRNGHQVFASVSAGYEHRDSVWLFSPYGRLSVSESTLDPFSETSAGLNALTYFQQTVTTVSGTLGLRTEYTQKTRWGTFLPYARVEYQHDFNGQSNAGLAYADLASAGPAYYVMGSPYGRDRMQVGLGTKFRTGPLTFGLDYSVMVGMGGLQQGVRLTFAAPF</sequence>
<name>A0A0S4XEE5_RALSL</name>
<reference evidence="3" key="1">
    <citation type="submission" date="2015-10" db="EMBL/GenBank/DDBJ databases">
        <authorList>
            <person name="Gilbert D.G."/>
        </authorList>
    </citation>
    <scope>NUCLEOTIDE SEQUENCE</scope>
    <source>
        <strain evidence="3">Phyl III-seqv23</strain>
    </source>
</reference>
<evidence type="ECO:0000256" key="1">
    <source>
        <dbReference type="SAM" id="MobiDB-lite"/>
    </source>
</evidence>
<organism evidence="3">
    <name type="scientific">Ralstonia solanacearum</name>
    <name type="common">Pseudomonas solanacearum</name>
    <dbReference type="NCBI Taxonomy" id="305"/>
    <lineage>
        <taxon>Bacteria</taxon>
        <taxon>Pseudomonadati</taxon>
        <taxon>Pseudomonadota</taxon>
        <taxon>Betaproteobacteria</taxon>
        <taxon>Burkholderiales</taxon>
        <taxon>Burkholderiaceae</taxon>
        <taxon>Ralstonia</taxon>
        <taxon>Ralstonia solanacearum species complex</taxon>
    </lineage>
</organism>
<evidence type="ECO:0000313" key="3">
    <source>
        <dbReference type="EMBL" id="CUV62131.1"/>
    </source>
</evidence>
<evidence type="ECO:0000259" key="2">
    <source>
        <dbReference type="PROSITE" id="PS51208"/>
    </source>
</evidence>
<feature type="region of interest" description="Disordered" evidence="1">
    <location>
        <begin position="37"/>
        <end position="67"/>
    </location>
</feature>
<gene>
    <name evidence="3" type="ORF">RD1301_v1_2090001</name>
</gene>
<dbReference type="InterPro" id="IPR006315">
    <property type="entry name" value="OM_autotransptr_brl_dom"/>
</dbReference>
<dbReference type="SMART" id="SM00869">
    <property type="entry name" value="Autotransporter"/>
    <property type="match status" value="1"/>
</dbReference>
<accession>A0A0S4XEE5</accession>
<feature type="compositionally biased region" description="Low complexity" evidence="1">
    <location>
        <begin position="55"/>
        <end position="67"/>
    </location>
</feature>
<dbReference type="SUPFAM" id="SSF103515">
    <property type="entry name" value="Autotransporter"/>
    <property type="match status" value="1"/>
</dbReference>
<feature type="domain" description="Autotransporter" evidence="2">
    <location>
        <begin position="69"/>
        <end position="347"/>
    </location>
</feature>
<protein>
    <submittedName>
        <fullName evidence="3">Hemagglutinin-related protein</fullName>
    </submittedName>
</protein>
<proteinExistence type="predicted"/>
<dbReference type="AlphaFoldDB" id="A0A0S4XEE5"/>
<dbReference type="Pfam" id="PF03797">
    <property type="entry name" value="Autotransporter"/>
    <property type="match status" value="1"/>
</dbReference>
<dbReference type="GO" id="GO:0019867">
    <property type="term" value="C:outer membrane"/>
    <property type="evidence" value="ECO:0007669"/>
    <property type="project" value="InterPro"/>
</dbReference>
<dbReference type="InterPro" id="IPR005546">
    <property type="entry name" value="Autotransporte_beta"/>
</dbReference>
<dbReference type="NCBIfam" id="TIGR01414">
    <property type="entry name" value="autotrans_barl"/>
    <property type="match status" value="1"/>
</dbReference>
<dbReference type="PROSITE" id="PS51208">
    <property type="entry name" value="AUTOTRANSPORTER"/>
    <property type="match status" value="1"/>
</dbReference>
<dbReference type="EMBL" id="LN899822">
    <property type="protein sequence ID" value="CUV62131.1"/>
    <property type="molecule type" value="Genomic_DNA"/>
</dbReference>
<dbReference type="InterPro" id="IPR036709">
    <property type="entry name" value="Autotransporte_beta_dom_sf"/>
</dbReference>